<keyword evidence="7 8" id="KW-0407">Ion channel</keyword>
<keyword evidence="2 8" id="KW-0813">Transport</keyword>
<feature type="transmembrane region" description="Helical" evidence="9">
    <location>
        <begin position="425"/>
        <end position="445"/>
    </location>
</feature>
<evidence type="ECO:0000256" key="10">
    <source>
        <dbReference type="SAM" id="SignalP"/>
    </source>
</evidence>
<reference evidence="12 13" key="1">
    <citation type="submission" date="2021-04" db="EMBL/GenBank/DDBJ databases">
        <authorList>
            <person name="Bliznina A."/>
        </authorList>
    </citation>
    <scope>NUCLEOTIDE SEQUENCE [LARGE SCALE GENOMIC DNA]</scope>
</reference>
<feature type="transmembrane region" description="Helical" evidence="9">
    <location>
        <begin position="506"/>
        <end position="528"/>
    </location>
</feature>
<evidence type="ECO:0000256" key="2">
    <source>
        <dbReference type="ARBA" id="ARBA00022448"/>
    </source>
</evidence>
<keyword evidence="6 9" id="KW-0472">Membrane</keyword>
<accession>A0ABN7SY73</accession>
<dbReference type="Gene3D" id="1.10.287.70">
    <property type="match status" value="1"/>
</dbReference>
<dbReference type="PANTHER" id="PTHR11003:SF330">
    <property type="entry name" value="POTASSIUM CHANNEL DOMAIN-CONTAINING PROTEIN"/>
    <property type="match status" value="1"/>
</dbReference>
<name>A0ABN7SY73_OIKDI</name>
<evidence type="ECO:0000256" key="9">
    <source>
        <dbReference type="SAM" id="Phobius"/>
    </source>
</evidence>
<evidence type="ECO:0000256" key="1">
    <source>
        <dbReference type="ARBA" id="ARBA00004141"/>
    </source>
</evidence>
<feature type="chain" id="PRO_5047202492" evidence="10">
    <location>
        <begin position="17"/>
        <end position="676"/>
    </location>
</feature>
<keyword evidence="13" id="KW-1185">Reference proteome</keyword>
<feature type="transmembrane region" description="Helical" evidence="9">
    <location>
        <begin position="573"/>
        <end position="594"/>
    </location>
</feature>
<proteinExistence type="inferred from homology"/>
<feature type="signal peptide" evidence="10">
    <location>
        <begin position="1"/>
        <end position="16"/>
    </location>
</feature>
<keyword evidence="3 8" id="KW-0812">Transmembrane</keyword>
<dbReference type="InterPro" id="IPR013099">
    <property type="entry name" value="K_chnl_dom"/>
</dbReference>
<gene>
    <name evidence="12" type="ORF">OKIOD_LOCUS13478</name>
</gene>
<dbReference type="Pfam" id="PF07885">
    <property type="entry name" value="Ion_trans_2"/>
    <property type="match status" value="2"/>
</dbReference>
<feature type="transmembrane region" description="Helical" evidence="9">
    <location>
        <begin position="535"/>
        <end position="553"/>
    </location>
</feature>
<evidence type="ECO:0000313" key="12">
    <source>
        <dbReference type="EMBL" id="CAG5110300.1"/>
    </source>
</evidence>
<comment type="subcellular location">
    <subcellularLocation>
        <location evidence="1">Membrane</location>
        <topology evidence="1">Multi-pass membrane protein</topology>
    </subcellularLocation>
</comment>
<dbReference type="Proteomes" id="UP001158576">
    <property type="component" value="Chromosome 2"/>
</dbReference>
<keyword evidence="4 9" id="KW-1133">Transmembrane helix</keyword>
<evidence type="ECO:0000259" key="11">
    <source>
        <dbReference type="Pfam" id="PF07885"/>
    </source>
</evidence>
<keyword evidence="5 8" id="KW-0406">Ion transport</keyword>
<dbReference type="SUPFAM" id="SSF81324">
    <property type="entry name" value="Voltage-gated potassium channels"/>
    <property type="match status" value="2"/>
</dbReference>
<feature type="transmembrane region" description="Helical" evidence="9">
    <location>
        <begin position="457"/>
        <end position="477"/>
    </location>
</feature>
<feature type="domain" description="Potassium channel" evidence="11">
    <location>
        <begin position="516"/>
        <end position="600"/>
    </location>
</feature>
<evidence type="ECO:0000256" key="4">
    <source>
        <dbReference type="ARBA" id="ARBA00022989"/>
    </source>
</evidence>
<organism evidence="12 13">
    <name type="scientific">Oikopleura dioica</name>
    <name type="common">Tunicate</name>
    <dbReference type="NCBI Taxonomy" id="34765"/>
    <lineage>
        <taxon>Eukaryota</taxon>
        <taxon>Metazoa</taxon>
        <taxon>Chordata</taxon>
        <taxon>Tunicata</taxon>
        <taxon>Appendicularia</taxon>
        <taxon>Copelata</taxon>
        <taxon>Oikopleuridae</taxon>
        <taxon>Oikopleura</taxon>
    </lineage>
</organism>
<protein>
    <submittedName>
        <fullName evidence="12">Oidioi.mRNA.OKI2018_I69.chr2.g4713.t1.cds</fullName>
    </submittedName>
</protein>
<sequence>MRRLLVFFFGSLEASLYHVYENHYNYRRLGAGKAPPGSPLQFNLIRRNAGDSVPETLDAGKLATARGCFGDDFEALNEDSSFNEEAGASISDFPWLRNTCLTLETWCEDEVCDAKEKLLVNHQCEKYQPVISAKKLSRIVIRSEFQKELKNFVSSDDSYSILSEVNFNGLSIYKIKQNITFDSSFPSNLADSLREINATAVIGSKLIKIEIEDSRIELSDVEDMNMDFWEQFKIFRNHTELKNLTLFGEIAAKNEADEYMKDDPDQLGPKHLTDEILLKNNIEPNKEELEKRMNTLSKPRDFEVSFPVQKYLDAVKAQKQKEFDQKADFLISLGKRLIERQKEILRKKGITVDKLNAAAENLKKRLGDAFAIDDGVSLRTNSTHKNSTEIGTPRTHGLLSSTVKVQNSALDKMTTINNTIICPSLFTHFSNAFFFTTITVTAVGYGAQHASSDSGKIFICIFSLIAIPYTLFCISIISKWLRRSGERLAGFMYGKPVRELKIHQKVILSSIYGYFCLIFFFILPVIMFQVIEQWSLVDSIYFCIVTLTTVGFGDLSPSPLQNSEDFNGGKFIMFYRWICCLWKMMGLAFIAFLFEIYQDNLRDVLFHEEDEKPLVENEHKVPEDPIEEDEEDEIVRQTRSKRTRRIDSTDCHLTAQKSAINFTKNVIFPTDIELKH</sequence>
<evidence type="ECO:0000256" key="5">
    <source>
        <dbReference type="ARBA" id="ARBA00023065"/>
    </source>
</evidence>
<evidence type="ECO:0000256" key="8">
    <source>
        <dbReference type="RuleBase" id="RU003857"/>
    </source>
</evidence>
<dbReference type="PANTHER" id="PTHR11003">
    <property type="entry name" value="POTASSIUM CHANNEL, SUBFAMILY K"/>
    <property type="match status" value="1"/>
</dbReference>
<evidence type="ECO:0000313" key="13">
    <source>
        <dbReference type="Proteomes" id="UP001158576"/>
    </source>
</evidence>
<dbReference type="PRINTS" id="PR01333">
    <property type="entry name" value="2POREKCHANEL"/>
</dbReference>
<comment type="similarity">
    <text evidence="8">Belongs to the two pore domain potassium channel (TC 1.A.1.8) family.</text>
</comment>
<dbReference type="EMBL" id="OU015567">
    <property type="protein sequence ID" value="CAG5110300.1"/>
    <property type="molecule type" value="Genomic_DNA"/>
</dbReference>
<keyword evidence="10" id="KW-0732">Signal</keyword>
<feature type="domain" description="Potassium channel" evidence="11">
    <location>
        <begin position="428"/>
        <end position="482"/>
    </location>
</feature>
<evidence type="ECO:0000256" key="6">
    <source>
        <dbReference type="ARBA" id="ARBA00023136"/>
    </source>
</evidence>
<dbReference type="InterPro" id="IPR003280">
    <property type="entry name" value="2pore_dom_K_chnl"/>
</dbReference>
<evidence type="ECO:0000256" key="7">
    <source>
        <dbReference type="ARBA" id="ARBA00023303"/>
    </source>
</evidence>
<evidence type="ECO:0000256" key="3">
    <source>
        <dbReference type="ARBA" id="ARBA00022692"/>
    </source>
</evidence>